<evidence type="ECO:0000256" key="1">
    <source>
        <dbReference type="SAM" id="Phobius"/>
    </source>
</evidence>
<comment type="caution">
    <text evidence="2">The sequence shown here is derived from an EMBL/GenBank/DDBJ whole genome shotgun (WGS) entry which is preliminary data.</text>
</comment>
<feature type="transmembrane region" description="Helical" evidence="1">
    <location>
        <begin position="43"/>
        <end position="59"/>
    </location>
</feature>
<keyword evidence="1" id="KW-0812">Transmembrane</keyword>
<dbReference type="AlphaFoldDB" id="A0AAV8WEM7"/>
<gene>
    <name evidence="2" type="ORF">NQ315_001139</name>
</gene>
<reference evidence="2 3" key="1">
    <citation type="journal article" date="2023" name="Insect Mol. Biol.">
        <title>Genome sequencing provides insights into the evolution of gene families encoding plant cell wall-degrading enzymes in longhorned beetles.</title>
        <authorList>
            <person name="Shin N.R."/>
            <person name="Okamura Y."/>
            <person name="Kirsch R."/>
            <person name="Pauchet Y."/>
        </authorList>
    </citation>
    <scope>NUCLEOTIDE SEQUENCE [LARGE SCALE GENOMIC DNA]</scope>
    <source>
        <strain evidence="2">EAD_L_NR</strain>
    </source>
</reference>
<keyword evidence="1" id="KW-1133">Transmembrane helix</keyword>
<proteinExistence type="predicted"/>
<evidence type="ECO:0000313" key="2">
    <source>
        <dbReference type="EMBL" id="KAJ8924974.1"/>
    </source>
</evidence>
<keyword evidence="3" id="KW-1185">Reference proteome</keyword>
<dbReference type="EMBL" id="JANEYG010000002">
    <property type="protein sequence ID" value="KAJ8924974.1"/>
    <property type="molecule type" value="Genomic_DNA"/>
</dbReference>
<protein>
    <submittedName>
        <fullName evidence="2">Uncharacterized protein</fullName>
    </submittedName>
</protein>
<evidence type="ECO:0000313" key="3">
    <source>
        <dbReference type="Proteomes" id="UP001159042"/>
    </source>
</evidence>
<sequence>MLRLKAKNMEWRKYRFRKMIWLGICILGRLKMRHRSINLHKNPSFILIIIIATTVYVYCQASTGT</sequence>
<accession>A0AAV8WEM7</accession>
<dbReference type="Proteomes" id="UP001159042">
    <property type="component" value="Unassembled WGS sequence"/>
</dbReference>
<organism evidence="2 3">
    <name type="scientific">Exocentrus adspersus</name>
    <dbReference type="NCBI Taxonomy" id="1586481"/>
    <lineage>
        <taxon>Eukaryota</taxon>
        <taxon>Metazoa</taxon>
        <taxon>Ecdysozoa</taxon>
        <taxon>Arthropoda</taxon>
        <taxon>Hexapoda</taxon>
        <taxon>Insecta</taxon>
        <taxon>Pterygota</taxon>
        <taxon>Neoptera</taxon>
        <taxon>Endopterygota</taxon>
        <taxon>Coleoptera</taxon>
        <taxon>Polyphaga</taxon>
        <taxon>Cucujiformia</taxon>
        <taxon>Chrysomeloidea</taxon>
        <taxon>Cerambycidae</taxon>
        <taxon>Lamiinae</taxon>
        <taxon>Acanthocinini</taxon>
        <taxon>Exocentrus</taxon>
    </lineage>
</organism>
<name>A0AAV8WEM7_9CUCU</name>
<keyword evidence="1" id="KW-0472">Membrane</keyword>